<evidence type="ECO:0000259" key="3">
    <source>
        <dbReference type="Pfam" id="PF01479"/>
    </source>
</evidence>
<dbReference type="OrthoDB" id="10478220at2759"/>
<evidence type="ECO:0000313" key="4">
    <source>
        <dbReference type="EMBL" id="EWM21221.1"/>
    </source>
</evidence>
<dbReference type="CDD" id="cd00165">
    <property type="entry name" value="S4"/>
    <property type="match status" value="1"/>
</dbReference>
<keyword evidence="2" id="KW-0732">Signal</keyword>
<dbReference type="AlphaFoldDB" id="W7TLB5"/>
<proteinExistence type="predicted"/>
<protein>
    <submittedName>
        <fullName evidence="4">RNA-binding S4 domain protein</fullName>
    </submittedName>
</protein>
<dbReference type="SUPFAM" id="SSF55174">
    <property type="entry name" value="Alpha-L RNA-binding motif"/>
    <property type="match status" value="1"/>
</dbReference>
<dbReference type="EMBL" id="AZIL01002587">
    <property type="protein sequence ID" value="EWM21221.1"/>
    <property type="molecule type" value="Genomic_DNA"/>
</dbReference>
<feature type="domain" description="RNA-binding S4" evidence="3">
    <location>
        <begin position="102"/>
        <end position="139"/>
    </location>
</feature>
<feature type="signal peptide" evidence="2">
    <location>
        <begin position="1"/>
        <end position="16"/>
    </location>
</feature>
<dbReference type="GO" id="GO:0003723">
    <property type="term" value="F:RNA binding"/>
    <property type="evidence" value="ECO:0007669"/>
    <property type="project" value="UniProtKB-KW"/>
</dbReference>
<evidence type="ECO:0000256" key="2">
    <source>
        <dbReference type="SAM" id="SignalP"/>
    </source>
</evidence>
<dbReference type="Gene3D" id="3.10.290.10">
    <property type="entry name" value="RNA-binding S4 domain"/>
    <property type="match status" value="1"/>
</dbReference>
<comment type="caution">
    <text evidence="4">The sequence shown here is derived from an EMBL/GenBank/DDBJ whole genome shotgun (WGS) entry which is preliminary data.</text>
</comment>
<dbReference type="Proteomes" id="UP000019335">
    <property type="component" value="Unassembled WGS sequence"/>
</dbReference>
<keyword evidence="5" id="KW-1185">Reference proteome</keyword>
<organism evidence="4 5">
    <name type="scientific">Nannochloropsis gaditana</name>
    <dbReference type="NCBI Taxonomy" id="72520"/>
    <lineage>
        <taxon>Eukaryota</taxon>
        <taxon>Sar</taxon>
        <taxon>Stramenopiles</taxon>
        <taxon>Ochrophyta</taxon>
        <taxon>Eustigmatophyceae</taxon>
        <taxon>Eustigmatales</taxon>
        <taxon>Monodopsidaceae</taxon>
        <taxon>Nannochloropsis</taxon>
    </lineage>
</organism>
<dbReference type="InterPro" id="IPR002942">
    <property type="entry name" value="S4_RNA-bd"/>
</dbReference>
<dbReference type="PROSITE" id="PS50889">
    <property type="entry name" value="S4"/>
    <property type="match status" value="1"/>
</dbReference>
<reference evidence="4 5" key="1">
    <citation type="journal article" date="2014" name="Mol. Plant">
        <title>Chromosome Scale Genome Assembly and Transcriptome Profiling of Nannochloropsis gaditana in Nitrogen Depletion.</title>
        <authorList>
            <person name="Corteggiani Carpinelli E."/>
            <person name="Telatin A."/>
            <person name="Vitulo N."/>
            <person name="Forcato C."/>
            <person name="D'Angelo M."/>
            <person name="Schiavon R."/>
            <person name="Vezzi A."/>
            <person name="Giacometti G.M."/>
            <person name="Morosinotto T."/>
            <person name="Valle G."/>
        </authorList>
    </citation>
    <scope>NUCLEOTIDE SEQUENCE [LARGE SCALE GENOMIC DNA]</scope>
    <source>
        <strain evidence="4 5">B-31</strain>
    </source>
</reference>
<accession>W7TLB5</accession>
<evidence type="ECO:0000313" key="5">
    <source>
        <dbReference type="Proteomes" id="UP000019335"/>
    </source>
</evidence>
<evidence type="ECO:0000256" key="1">
    <source>
        <dbReference type="PROSITE-ProRule" id="PRU00182"/>
    </source>
</evidence>
<gene>
    <name evidence="4" type="ORF">Naga_100521g1</name>
</gene>
<dbReference type="Pfam" id="PF01479">
    <property type="entry name" value="S4"/>
    <property type="match status" value="1"/>
</dbReference>
<name>W7TLB5_9STRA</name>
<feature type="chain" id="PRO_5004903671" evidence="2">
    <location>
        <begin position="17"/>
        <end position="253"/>
    </location>
</feature>
<keyword evidence="1" id="KW-0694">RNA-binding</keyword>
<sequence length="253" mass="27847">MIYLAILFLLLDVGAAWRYRTDVPSFSSLPFTTRHIESIPVRKADISFLPPWALFSSVQGGGMQAKGEKGGRNDQETPAVMDVEEGEEIAEFHVTAKEGMLPLDILLVRRFPELSRRACRRLLQEGRVHVNGRVTTRLSKLGTGKNLLRVLLPRGGMASSIGLGFQLLPEKMNLTFVPALFPLPPSFPPSLFPSLPPSSPSLLPLPPSFPPPLLPLPSFSLFLPSFYLLSFFSSLLPVPFSLAALPFRLSPCL</sequence>
<dbReference type="InterPro" id="IPR036986">
    <property type="entry name" value="S4_RNA-bd_sf"/>
</dbReference>